<feature type="domain" description="Phospholipid/glycerol acyltransferase" evidence="6">
    <location>
        <begin position="87"/>
        <end position="197"/>
    </location>
</feature>
<dbReference type="PANTHER" id="PTHR10983:SF16">
    <property type="entry name" value="LYSOCARDIOLIPIN ACYLTRANSFERASE 1"/>
    <property type="match status" value="1"/>
</dbReference>
<evidence type="ECO:0000256" key="5">
    <source>
        <dbReference type="SAM" id="Phobius"/>
    </source>
</evidence>
<dbReference type="InterPro" id="IPR032098">
    <property type="entry name" value="Acyltransf_C"/>
</dbReference>
<dbReference type="EMBL" id="KV454291">
    <property type="protein sequence ID" value="ODQ75055.1"/>
    <property type="molecule type" value="Genomic_DNA"/>
</dbReference>
<evidence type="ECO:0000259" key="6">
    <source>
        <dbReference type="SMART" id="SM00563"/>
    </source>
</evidence>
<evidence type="ECO:0000256" key="4">
    <source>
        <dbReference type="SAM" id="MobiDB-lite"/>
    </source>
</evidence>
<dbReference type="SMART" id="SM00563">
    <property type="entry name" value="PlsC"/>
    <property type="match status" value="1"/>
</dbReference>
<accession>A0A1E3QBJ4</accession>
<feature type="compositionally biased region" description="Polar residues" evidence="4">
    <location>
        <begin position="252"/>
        <end position="261"/>
    </location>
</feature>
<sequence length="362" mass="41451">MIAMEMLPPRQIVKLILLAASATSDILLSSLALTILSYLLKLAPTTSISLSIIISASLWGYLFYIVETIKKIQFSFSGDILEPDTSAILICNHRSLGDYVLLHALSAVYGMRGRCRFLVWRALYSVPSLYWLFSSLWVAQDWTFDTPEQKEAIFRQLTTSRYWLVLFPETVKFSMDLAYEHIRYCKANGLPVFSHCLYPRFEAFVPIMKQLLKEAEFKLVYDVTFVYRRIDNIDDERAAVADALDDQDDSGEGTSESKARNSINEIRTTKVAVQESRTLAPSLRDILLGKPGSWEFHVHVQRISLMQIPTNRRGLEKWLERLWIKKDKLLDGVEKKGMSYKGIGYVYFAGDEIFANDEPAEL</sequence>
<reference evidence="7 8" key="1">
    <citation type="journal article" date="2016" name="Proc. Natl. Acad. Sci. U.S.A.">
        <title>Comparative genomics of biotechnologically important yeasts.</title>
        <authorList>
            <person name="Riley R."/>
            <person name="Haridas S."/>
            <person name="Wolfe K.H."/>
            <person name="Lopes M.R."/>
            <person name="Hittinger C.T."/>
            <person name="Goeker M."/>
            <person name="Salamov A.A."/>
            <person name="Wisecaver J.H."/>
            <person name="Long T.M."/>
            <person name="Calvey C.H."/>
            <person name="Aerts A.L."/>
            <person name="Barry K.W."/>
            <person name="Choi C."/>
            <person name="Clum A."/>
            <person name="Coughlan A.Y."/>
            <person name="Deshpande S."/>
            <person name="Douglass A.P."/>
            <person name="Hanson S.J."/>
            <person name="Klenk H.-P."/>
            <person name="LaButti K.M."/>
            <person name="Lapidus A."/>
            <person name="Lindquist E.A."/>
            <person name="Lipzen A.M."/>
            <person name="Meier-Kolthoff J.P."/>
            <person name="Ohm R.A."/>
            <person name="Otillar R.P."/>
            <person name="Pangilinan J.L."/>
            <person name="Peng Y."/>
            <person name="Rokas A."/>
            <person name="Rosa C.A."/>
            <person name="Scheuner C."/>
            <person name="Sibirny A.A."/>
            <person name="Slot J.C."/>
            <person name="Stielow J.B."/>
            <person name="Sun H."/>
            <person name="Kurtzman C.P."/>
            <person name="Blackwell M."/>
            <person name="Grigoriev I.V."/>
            <person name="Jeffries T.W."/>
        </authorList>
    </citation>
    <scope>NUCLEOTIDE SEQUENCE [LARGE SCALE GENOMIC DNA]</scope>
    <source>
        <strain evidence="7 8">NRRL Y-11557</strain>
    </source>
</reference>
<evidence type="ECO:0000256" key="3">
    <source>
        <dbReference type="ARBA" id="ARBA00023315"/>
    </source>
</evidence>
<dbReference type="Pfam" id="PF16076">
    <property type="entry name" value="Acyltransf_C"/>
    <property type="match status" value="1"/>
</dbReference>
<feature type="transmembrane region" description="Helical" evidence="5">
    <location>
        <begin position="118"/>
        <end position="139"/>
    </location>
</feature>
<organism evidence="7 8">
    <name type="scientific">Lipomyces starkeyi NRRL Y-11557</name>
    <dbReference type="NCBI Taxonomy" id="675824"/>
    <lineage>
        <taxon>Eukaryota</taxon>
        <taxon>Fungi</taxon>
        <taxon>Dikarya</taxon>
        <taxon>Ascomycota</taxon>
        <taxon>Saccharomycotina</taxon>
        <taxon>Lipomycetes</taxon>
        <taxon>Lipomycetales</taxon>
        <taxon>Lipomycetaceae</taxon>
        <taxon>Lipomyces</taxon>
    </lineage>
</organism>
<evidence type="ECO:0000313" key="8">
    <source>
        <dbReference type="Proteomes" id="UP000094385"/>
    </source>
</evidence>
<proteinExistence type="inferred from homology"/>
<dbReference type="STRING" id="675824.A0A1E3QBJ4"/>
<keyword evidence="2" id="KW-0808">Transferase</keyword>
<dbReference type="GO" id="GO:0006644">
    <property type="term" value="P:phospholipid metabolic process"/>
    <property type="evidence" value="ECO:0007669"/>
    <property type="project" value="UniProtKB-ARBA"/>
</dbReference>
<comment type="similarity">
    <text evidence="1">Belongs to the 1-acyl-sn-glycerol-3-phosphate acyltransferase family.</text>
</comment>
<feature type="transmembrane region" description="Helical" evidence="5">
    <location>
        <begin position="12"/>
        <end position="40"/>
    </location>
</feature>
<dbReference type="GO" id="GO:0016746">
    <property type="term" value="F:acyltransferase activity"/>
    <property type="evidence" value="ECO:0007669"/>
    <property type="project" value="UniProtKB-KW"/>
</dbReference>
<dbReference type="PANTHER" id="PTHR10983">
    <property type="entry name" value="1-ACYLGLYCEROL-3-PHOSPHATE ACYLTRANSFERASE-RELATED"/>
    <property type="match status" value="1"/>
</dbReference>
<dbReference type="InterPro" id="IPR002123">
    <property type="entry name" value="Plipid/glycerol_acylTrfase"/>
</dbReference>
<dbReference type="CDD" id="cd07990">
    <property type="entry name" value="LPLAT_LCLAT1-like"/>
    <property type="match status" value="1"/>
</dbReference>
<dbReference type="SUPFAM" id="SSF69593">
    <property type="entry name" value="Glycerol-3-phosphate (1)-acyltransferase"/>
    <property type="match status" value="1"/>
</dbReference>
<keyword evidence="5" id="KW-0812">Transmembrane</keyword>
<gene>
    <name evidence="7" type="ORF">LIPSTDRAFT_237409</name>
</gene>
<keyword evidence="3" id="KW-0012">Acyltransferase</keyword>
<evidence type="ECO:0000313" key="7">
    <source>
        <dbReference type="EMBL" id="ODQ75055.1"/>
    </source>
</evidence>
<evidence type="ECO:0000256" key="2">
    <source>
        <dbReference type="ARBA" id="ARBA00022679"/>
    </source>
</evidence>
<feature type="region of interest" description="Disordered" evidence="4">
    <location>
        <begin position="242"/>
        <end position="261"/>
    </location>
</feature>
<name>A0A1E3QBJ4_LIPST</name>
<keyword evidence="5" id="KW-1133">Transmembrane helix</keyword>
<dbReference type="Proteomes" id="UP000094385">
    <property type="component" value="Unassembled WGS sequence"/>
</dbReference>
<keyword evidence="8" id="KW-1185">Reference proteome</keyword>
<dbReference type="Pfam" id="PF01553">
    <property type="entry name" value="Acyltransferase"/>
    <property type="match status" value="1"/>
</dbReference>
<dbReference type="GO" id="GO:0012505">
    <property type="term" value="C:endomembrane system"/>
    <property type="evidence" value="ECO:0007669"/>
    <property type="project" value="TreeGrafter"/>
</dbReference>
<keyword evidence="5" id="KW-0472">Membrane</keyword>
<evidence type="ECO:0000256" key="1">
    <source>
        <dbReference type="ARBA" id="ARBA00008655"/>
    </source>
</evidence>
<protein>
    <recommendedName>
        <fullName evidence="6">Phospholipid/glycerol acyltransferase domain-containing protein</fullName>
    </recommendedName>
</protein>
<feature type="transmembrane region" description="Helical" evidence="5">
    <location>
        <begin position="46"/>
        <end position="66"/>
    </location>
</feature>
<dbReference type="OrthoDB" id="189226at2759"/>
<dbReference type="AlphaFoldDB" id="A0A1E3QBJ4"/>